<reference evidence="5 6" key="1">
    <citation type="submission" date="2016-01" db="EMBL/GenBank/DDBJ databases">
        <title>High potential of lignocellulose degradation of a new Verrucomicrobia species.</title>
        <authorList>
            <person name="Wang Y."/>
            <person name="Shi Y."/>
            <person name="Qiu Z."/>
            <person name="Liu S."/>
            <person name="Yang H."/>
        </authorList>
    </citation>
    <scope>NUCLEOTIDE SEQUENCE [LARGE SCALE GENOMIC DNA]</scope>
    <source>
        <strain evidence="5 6">TSB47</strain>
    </source>
</reference>
<dbReference type="Pfam" id="PF25881">
    <property type="entry name" value="HH_YBHG"/>
    <property type="match status" value="1"/>
</dbReference>
<dbReference type="Gene3D" id="2.40.50.100">
    <property type="match status" value="1"/>
</dbReference>
<accession>A0A178IN69</accession>
<dbReference type="InterPro" id="IPR050465">
    <property type="entry name" value="UPF0194_transport"/>
</dbReference>
<feature type="domain" description="YbhG-like alpha-helical hairpin" evidence="4">
    <location>
        <begin position="69"/>
        <end position="187"/>
    </location>
</feature>
<sequence>MSVLLFGVLLLAGCAKRDAGTWQGYLEAEFVQVGAPLPGRLETLSVAKGQRVEAGATLFALESVAERAALGEARGALRSAEARLADLEKGARPSEIAAVESQLAEARARADMAALDLSRQQQLLGATVISQDDYDRSRHASEAAAAAVAQIEANLETAKLGGRADAVASARAQAASARATVDRAEWNASQMAQAAPRGGLVFDTLYREGEYVAAGRPVVVLLPPEFLKVRFFVPEAALASVKSGGRVRVAVNGPGAPLEARVSYVSPSPEYTPPVLYNRENRAKLVFMVEAVFAGEAARDLHPGQPVDVRLAE</sequence>
<comment type="subcellular location">
    <subcellularLocation>
        <location evidence="1">Cell envelope</location>
    </subcellularLocation>
</comment>
<evidence type="ECO:0000313" key="6">
    <source>
        <dbReference type="Proteomes" id="UP000078486"/>
    </source>
</evidence>
<dbReference type="EMBL" id="LRRQ01000030">
    <property type="protein sequence ID" value="OAM91342.1"/>
    <property type="molecule type" value="Genomic_DNA"/>
</dbReference>
<dbReference type="OrthoDB" id="9778236at2"/>
<evidence type="ECO:0000259" key="4">
    <source>
        <dbReference type="Pfam" id="PF25881"/>
    </source>
</evidence>
<dbReference type="PANTHER" id="PTHR32347:SF23">
    <property type="entry name" value="BLL5650 PROTEIN"/>
    <property type="match status" value="1"/>
</dbReference>
<proteinExistence type="predicted"/>
<evidence type="ECO:0000256" key="1">
    <source>
        <dbReference type="ARBA" id="ARBA00004196"/>
    </source>
</evidence>
<keyword evidence="6" id="KW-1185">Reference proteome</keyword>
<gene>
    <name evidence="5" type="ORF">AW736_03805</name>
</gene>
<dbReference type="PANTHER" id="PTHR32347">
    <property type="entry name" value="EFFLUX SYSTEM COMPONENT YKNX-RELATED"/>
    <property type="match status" value="1"/>
</dbReference>
<comment type="caution">
    <text evidence="5">The sequence shown here is derived from an EMBL/GenBank/DDBJ whole genome shotgun (WGS) entry which is preliminary data.</text>
</comment>
<protein>
    <recommendedName>
        <fullName evidence="4">YbhG-like alpha-helical hairpin domain-containing protein</fullName>
    </recommendedName>
</protein>
<dbReference type="Gene3D" id="2.40.30.170">
    <property type="match status" value="1"/>
</dbReference>
<dbReference type="SUPFAM" id="SSF111369">
    <property type="entry name" value="HlyD-like secretion proteins"/>
    <property type="match status" value="2"/>
</dbReference>
<evidence type="ECO:0000256" key="2">
    <source>
        <dbReference type="ARBA" id="ARBA00023054"/>
    </source>
</evidence>
<dbReference type="InterPro" id="IPR059052">
    <property type="entry name" value="HH_YbhG-like"/>
</dbReference>
<name>A0A178IN69_9BACT</name>
<evidence type="ECO:0000313" key="5">
    <source>
        <dbReference type="EMBL" id="OAM91342.1"/>
    </source>
</evidence>
<dbReference type="Gene3D" id="1.10.287.470">
    <property type="entry name" value="Helix hairpin bin"/>
    <property type="match status" value="2"/>
</dbReference>
<dbReference type="GO" id="GO:0030313">
    <property type="term" value="C:cell envelope"/>
    <property type="evidence" value="ECO:0007669"/>
    <property type="project" value="UniProtKB-SubCell"/>
</dbReference>
<dbReference type="STRING" id="1184151.AW736_03805"/>
<feature type="coiled-coil region" evidence="3">
    <location>
        <begin position="70"/>
        <end position="116"/>
    </location>
</feature>
<evidence type="ECO:0000256" key="3">
    <source>
        <dbReference type="SAM" id="Coils"/>
    </source>
</evidence>
<dbReference type="AlphaFoldDB" id="A0A178IN69"/>
<dbReference type="Proteomes" id="UP000078486">
    <property type="component" value="Unassembled WGS sequence"/>
</dbReference>
<keyword evidence="2 3" id="KW-0175">Coiled coil</keyword>
<organism evidence="5 6">
    <name type="scientific">Termitidicoccus mucosus</name>
    <dbReference type="NCBI Taxonomy" id="1184151"/>
    <lineage>
        <taxon>Bacteria</taxon>
        <taxon>Pseudomonadati</taxon>
        <taxon>Verrucomicrobiota</taxon>
        <taxon>Opitutia</taxon>
        <taxon>Opitutales</taxon>
        <taxon>Opitutaceae</taxon>
        <taxon>Termitidicoccus</taxon>
    </lineage>
</organism>